<evidence type="ECO:0000256" key="9">
    <source>
        <dbReference type="ARBA" id="ARBA00023002"/>
    </source>
</evidence>
<evidence type="ECO:0000256" key="3">
    <source>
        <dbReference type="ARBA" id="ARBA00022605"/>
    </source>
</evidence>
<keyword evidence="9" id="KW-0560">Oxidoreductase</keyword>
<dbReference type="GO" id="GO:0009086">
    <property type="term" value="P:methionine biosynthetic process"/>
    <property type="evidence" value="ECO:0007669"/>
    <property type="project" value="UniProtKB-KW"/>
</dbReference>
<dbReference type="InterPro" id="IPR017927">
    <property type="entry name" value="FAD-bd_FR_type"/>
</dbReference>
<sequence>MRLLLQWSGLRSNTRSSFVMPCAAQTRFLLLYGSQRGQAKAIAEEIAVKASDHGFAAEVSCLSEEEKYNLERERSPVVIVVSTTGDGDPPDTAINFVKKIKTKTLCSVHFAHLHYALLGLGDSNYSNFCNCGKTIDKRLRELGAQQFYASGYADDGVGLELVVEPWIEGLWDALRKFVTSAMSTSQKDTNSHVGDHNAKNEMGTIESAVTDLNLHLLSLNESSSQDESSGSCNTVAEGELLEASLTRSVLPLSESSLNIPALPAAFLDVELLNELQQDSTLLKPPEAAHQVVITSAKQLTREDAVKTTLLLEMDISETQLIYEPGDSFDLLCPNNNSEVEELLLRLGLVEKKHHIVKLQVKPDTKKKVSQLPSYIPEHSSLQYIFMWCLEIRAIPKKAFLRSLVEYTTNEHEKRRLQELCSKQGFADYNHFIRNPSLSILDLLCAFPSCMPTLSVILEHLPKLQPRSYSAASSSYSNPGRVHIVFNIVEFPLCPERPVPRKGVCTGWLSNLVLPILQHSGGQMMLPVAQDASIVLPKVYICSRPSSAFHLPSDTAAPIIMVGPGTGVSPFIGFLQHRKKQKEEHPDVSFGETWLFFGCRHKDRDFIFRDELGLFQAEGTLTHLRVSFSRDQDDSTEEVKPKYVQDNLRLNAQDVVRVLIKENGYIYICGDARNMAKNVHEELIDILSRELQIDKLEAMKVIADLREKKRYLQDIWS</sequence>
<organism evidence="15 16">
    <name type="scientific">Erpetoichthys calabaricus</name>
    <name type="common">Rope fish</name>
    <name type="synonym">Calamoichthys calabaricus</name>
    <dbReference type="NCBI Taxonomy" id="27687"/>
    <lineage>
        <taxon>Eukaryota</taxon>
        <taxon>Metazoa</taxon>
        <taxon>Chordata</taxon>
        <taxon>Craniata</taxon>
        <taxon>Vertebrata</taxon>
        <taxon>Euteleostomi</taxon>
        <taxon>Actinopterygii</taxon>
        <taxon>Polypteriformes</taxon>
        <taxon>Polypteridae</taxon>
        <taxon>Erpetoichthys</taxon>
    </lineage>
</organism>
<dbReference type="PRINTS" id="PR00371">
    <property type="entry name" value="FPNCR"/>
</dbReference>
<dbReference type="Pfam" id="PF00175">
    <property type="entry name" value="NAD_binding_1"/>
    <property type="match status" value="1"/>
</dbReference>
<dbReference type="EC" id="1.16.1.8" evidence="11"/>
<reference evidence="15" key="2">
    <citation type="submission" date="2025-08" db="UniProtKB">
        <authorList>
            <consortium name="Ensembl"/>
        </authorList>
    </citation>
    <scope>IDENTIFICATION</scope>
</reference>
<dbReference type="GO" id="GO:0050660">
    <property type="term" value="F:flavin adenine dinucleotide binding"/>
    <property type="evidence" value="ECO:0007669"/>
    <property type="project" value="TreeGrafter"/>
</dbReference>
<dbReference type="FunFam" id="3.40.50.80:FF:000018">
    <property type="entry name" value="NADPH--cytochrome P450 reductase"/>
    <property type="match status" value="1"/>
</dbReference>
<keyword evidence="6" id="KW-0949">S-adenosyl-L-methionine</keyword>
<protein>
    <recommendedName>
        <fullName evidence="12">Methionine synthase reductase</fullName>
        <ecNumber evidence="11">1.16.1.8</ecNumber>
    </recommendedName>
</protein>
<dbReference type="InterPro" id="IPR017938">
    <property type="entry name" value="Riboflavin_synthase-like_b-brl"/>
</dbReference>
<dbReference type="GO" id="GO:0030586">
    <property type="term" value="F:[methionine synthase] reductase (NADPH) activity"/>
    <property type="evidence" value="ECO:0007669"/>
    <property type="project" value="UniProtKB-EC"/>
</dbReference>
<dbReference type="InterPro" id="IPR001433">
    <property type="entry name" value="OxRdtase_FAD/NAD-bd"/>
</dbReference>
<dbReference type="Gene3D" id="2.40.30.10">
    <property type="entry name" value="Translation factors"/>
    <property type="match status" value="1"/>
</dbReference>
<evidence type="ECO:0000256" key="10">
    <source>
        <dbReference type="ARBA" id="ARBA00023167"/>
    </source>
</evidence>
<dbReference type="Gene3D" id="1.20.990.10">
    <property type="entry name" value="NADPH-cytochrome p450 Reductase, Chain A, domain 3"/>
    <property type="match status" value="1"/>
</dbReference>
<keyword evidence="16" id="KW-1185">Reference proteome</keyword>
<dbReference type="SUPFAM" id="SSF52343">
    <property type="entry name" value="Ferredoxin reductase-like, C-terminal NADP-linked domain"/>
    <property type="match status" value="1"/>
</dbReference>
<dbReference type="AlphaFoldDB" id="A0A8C4RSV5"/>
<dbReference type="PROSITE" id="PS50902">
    <property type="entry name" value="FLAVODOXIN_LIKE"/>
    <property type="match status" value="1"/>
</dbReference>
<keyword evidence="3" id="KW-0028">Amino-acid biosynthesis</keyword>
<gene>
    <name evidence="15" type="primary">MTRR</name>
    <name evidence="15" type="synonym">mtrr</name>
</gene>
<keyword evidence="10" id="KW-0486">Methionine biosynthesis</keyword>
<accession>A0A8C4RSV5</accession>
<dbReference type="GO" id="GO:0005829">
    <property type="term" value="C:cytosol"/>
    <property type="evidence" value="ECO:0007669"/>
    <property type="project" value="TreeGrafter"/>
</dbReference>
<reference evidence="15" key="3">
    <citation type="submission" date="2025-09" db="UniProtKB">
        <authorList>
            <consortium name="Ensembl"/>
        </authorList>
    </citation>
    <scope>IDENTIFICATION</scope>
</reference>
<dbReference type="Gene3D" id="3.40.50.80">
    <property type="entry name" value="Nucleotide-binding domain of ferredoxin-NADP reductase (FNR) module"/>
    <property type="match status" value="1"/>
</dbReference>
<dbReference type="Proteomes" id="UP000694620">
    <property type="component" value="Chromosome 6"/>
</dbReference>
<dbReference type="PROSITE" id="PS51384">
    <property type="entry name" value="FAD_FR"/>
    <property type="match status" value="1"/>
</dbReference>
<proteinExistence type="predicted"/>
<evidence type="ECO:0000259" key="14">
    <source>
        <dbReference type="PROSITE" id="PS51384"/>
    </source>
</evidence>
<evidence type="ECO:0000256" key="12">
    <source>
        <dbReference type="ARBA" id="ARBA00040659"/>
    </source>
</evidence>
<comment type="cofactor">
    <cofactor evidence="2">
        <name>FAD</name>
        <dbReference type="ChEBI" id="CHEBI:57692"/>
    </cofactor>
</comment>
<evidence type="ECO:0000313" key="15">
    <source>
        <dbReference type="Ensembl" id="ENSECRP00000007131.1"/>
    </source>
</evidence>
<dbReference type="Ensembl" id="ENSECRT00000007245.1">
    <property type="protein sequence ID" value="ENSECRP00000007131.1"/>
    <property type="gene ID" value="ENSECRG00000004752.1"/>
</dbReference>
<evidence type="ECO:0000256" key="2">
    <source>
        <dbReference type="ARBA" id="ARBA00001974"/>
    </source>
</evidence>
<evidence type="ECO:0000313" key="16">
    <source>
        <dbReference type="Proteomes" id="UP000694620"/>
    </source>
</evidence>
<keyword evidence="4" id="KW-0285">Flavoprotein</keyword>
<dbReference type="InterPro" id="IPR001094">
    <property type="entry name" value="Flavdoxin-like"/>
</dbReference>
<dbReference type="FunFam" id="3.40.50.360:FF:000059">
    <property type="entry name" value="5-methyltetrahydrofolate-homocysteine methyltransferase reductase"/>
    <property type="match status" value="1"/>
</dbReference>
<dbReference type="Pfam" id="PF00258">
    <property type="entry name" value="Flavodoxin_1"/>
    <property type="match status" value="1"/>
</dbReference>
<feature type="domain" description="FAD-binding FR-type" evidence="14">
    <location>
        <begin position="286"/>
        <end position="551"/>
    </location>
</feature>
<evidence type="ECO:0000256" key="8">
    <source>
        <dbReference type="ARBA" id="ARBA00022857"/>
    </source>
</evidence>
<evidence type="ECO:0000256" key="1">
    <source>
        <dbReference type="ARBA" id="ARBA00001917"/>
    </source>
</evidence>
<dbReference type="GeneTree" id="ENSGT00940000155822"/>
<dbReference type="InterPro" id="IPR003097">
    <property type="entry name" value="CysJ-like_FAD-binding"/>
</dbReference>
<dbReference type="InterPro" id="IPR008254">
    <property type="entry name" value="Flavodoxin/NO_synth"/>
</dbReference>
<evidence type="ECO:0000256" key="11">
    <source>
        <dbReference type="ARBA" id="ARBA00039088"/>
    </source>
</evidence>
<dbReference type="Pfam" id="PF00667">
    <property type="entry name" value="FAD_binding_1"/>
    <property type="match status" value="1"/>
</dbReference>
<dbReference type="Gene3D" id="3.40.50.360">
    <property type="match status" value="1"/>
</dbReference>
<keyword evidence="5" id="KW-0288">FMN</keyword>
<comment type="cofactor">
    <cofactor evidence="1">
        <name>FMN</name>
        <dbReference type="ChEBI" id="CHEBI:58210"/>
    </cofactor>
</comment>
<dbReference type="GO" id="GO:0050667">
    <property type="term" value="P:homocysteine metabolic process"/>
    <property type="evidence" value="ECO:0007669"/>
    <property type="project" value="TreeGrafter"/>
</dbReference>
<keyword evidence="8" id="KW-0521">NADP</keyword>
<dbReference type="SUPFAM" id="SSF52218">
    <property type="entry name" value="Flavoproteins"/>
    <property type="match status" value="1"/>
</dbReference>
<dbReference type="PANTHER" id="PTHR19384:SF84">
    <property type="entry name" value="METHIONINE SYNTHASE REDUCTASE"/>
    <property type="match status" value="1"/>
</dbReference>
<dbReference type="PANTHER" id="PTHR19384">
    <property type="entry name" value="NITRIC OXIDE SYNTHASE-RELATED"/>
    <property type="match status" value="1"/>
</dbReference>
<dbReference type="InterPro" id="IPR029039">
    <property type="entry name" value="Flavoprotein-like_sf"/>
</dbReference>
<dbReference type="FunFam" id="1.20.990.10:FF:000007">
    <property type="entry name" value="Methionine synthase reductase"/>
    <property type="match status" value="1"/>
</dbReference>
<dbReference type="CDD" id="cd06203">
    <property type="entry name" value="methionine_synthase_red"/>
    <property type="match status" value="1"/>
</dbReference>
<dbReference type="InterPro" id="IPR039261">
    <property type="entry name" value="FNR_nucleotide-bd"/>
</dbReference>
<evidence type="ECO:0000256" key="4">
    <source>
        <dbReference type="ARBA" id="ARBA00022630"/>
    </source>
</evidence>
<dbReference type="InterPro" id="IPR023173">
    <property type="entry name" value="NADPH_Cyt_P450_Rdtase_alpha"/>
</dbReference>
<feature type="domain" description="Flavodoxin-like" evidence="13">
    <location>
        <begin position="28"/>
        <end position="171"/>
    </location>
</feature>
<name>A0A8C4RSV5_ERPCA</name>
<dbReference type="InterPro" id="IPR001709">
    <property type="entry name" value="Flavoprot_Pyr_Nucl_cyt_Rdtase"/>
</dbReference>
<evidence type="ECO:0000256" key="7">
    <source>
        <dbReference type="ARBA" id="ARBA00022827"/>
    </source>
</evidence>
<dbReference type="SUPFAM" id="SSF63380">
    <property type="entry name" value="Riboflavin synthase domain-like"/>
    <property type="match status" value="1"/>
</dbReference>
<evidence type="ECO:0000256" key="5">
    <source>
        <dbReference type="ARBA" id="ARBA00022643"/>
    </source>
</evidence>
<reference evidence="15" key="1">
    <citation type="submission" date="2021-06" db="EMBL/GenBank/DDBJ databases">
        <authorList>
            <consortium name="Wellcome Sanger Institute Data Sharing"/>
        </authorList>
    </citation>
    <scope>NUCLEOTIDE SEQUENCE [LARGE SCALE GENOMIC DNA]</scope>
</reference>
<dbReference type="PRINTS" id="PR00369">
    <property type="entry name" value="FLAVODOXIN"/>
</dbReference>
<evidence type="ECO:0000259" key="13">
    <source>
        <dbReference type="PROSITE" id="PS50902"/>
    </source>
</evidence>
<keyword evidence="7" id="KW-0274">FAD</keyword>
<dbReference type="GO" id="GO:0010181">
    <property type="term" value="F:FMN binding"/>
    <property type="evidence" value="ECO:0007669"/>
    <property type="project" value="InterPro"/>
</dbReference>
<evidence type="ECO:0000256" key="6">
    <source>
        <dbReference type="ARBA" id="ARBA00022691"/>
    </source>
</evidence>